<dbReference type="RefSeq" id="WP_188178116.1">
    <property type="nucleotide sequence ID" value="NZ_JACVVD010000018.1"/>
</dbReference>
<dbReference type="GO" id="GO:0016491">
    <property type="term" value="F:oxidoreductase activity"/>
    <property type="evidence" value="ECO:0007669"/>
    <property type="project" value="UniProtKB-KW"/>
</dbReference>
<dbReference type="Gene3D" id="3.40.50.720">
    <property type="entry name" value="NAD(P)-binding Rossmann-like Domain"/>
    <property type="match status" value="1"/>
</dbReference>
<dbReference type="SUPFAM" id="SSF51735">
    <property type="entry name" value="NAD(P)-binding Rossmann-fold domains"/>
    <property type="match status" value="1"/>
</dbReference>
<dbReference type="InterPro" id="IPR055170">
    <property type="entry name" value="GFO_IDH_MocA-like_dom"/>
</dbReference>
<dbReference type="EMBL" id="JACVVD010000018">
    <property type="protein sequence ID" value="MBD0384343.1"/>
    <property type="molecule type" value="Genomic_DNA"/>
</dbReference>
<feature type="domain" description="GFO/IDH/MocA-like oxidoreductase" evidence="3">
    <location>
        <begin position="134"/>
        <end position="254"/>
    </location>
</feature>
<name>A0A926QMW2_9BACL</name>
<reference evidence="4" key="1">
    <citation type="submission" date="2020-09" db="EMBL/GenBank/DDBJ databases">
        <title>Draft Genome Sequence of Paenibacillus sp. WST5.</title>
        <authorList>
            <person name="Bao Z."/>
        </authorList>
    </citation>
    <scope>NUCLEOTIDE SEQUENCE</scope>
    <source>
        <strain evidence="4">WST5</strain>
    </source>
</reference>
<dbReference type="Gene3D" id="3.30.360.10">
    <property type="entry name" value="Dihydrodipicolinate Reductase, domain 2"/>
    <property type="match status" value="1"/>
</dbReference>
<sequence>MGRSTPIHVGVIGLGVIGSRLLQEFRSHPEIRIQAVCDTSAFLAEQVAKELNGIAWYTDYKKLIKDESIDLVYVAVPPKFHHPIALAVLEAGKHILCEKPLANSLEEAIDLAEAAQKAGVVHAINFGVFYGASFRELAQRVQEGYVGDVRRIELHTHFHQWPREWQQTPWIGGREQGGFVREVFPHYIQMIQRLFGKLVNIQAQLEWPADPEACETGIIGRMELEDGTPVLVNGLSNIGMKEHISFTIYGTKGTCSLVNWRTLKCAPFGESLEEAATTAAIIPDTIVTHLVRAIDGQEADLIDFEEGLDIQKVLEQLLQS</sequence>
<proteinExistence type="predicted"/>
<dbReference type="InterPro" id="IPR000683">
    <property type="entry name" value="Gfo/Idh/MocA-like_OxRdtase_N"/>
</dbReference>
<protein>
    <submittedName>
        <fullName evidence="4">Gfo/Idh/MocA family oxidoreductase</fullName>
    </submittedName>
</protein>
<accession>A0A926QMW2</accession>
<gene>
    <name evidence="4" type="ORF">ICC18_30305</name>
</gene>
<dbReference type="Pfam" id="PF22725">
    <property type="entry name" value="GFO_IDH_MocA_C3"/>
    <property type="match status" value="1"/>
</dbReference>
<dbReference type="InterPro" id="IPR036291">
    <property type="entry name" value="NAD(P)-bd_dom_sf"/>
</dbReference>
<keyword evidence="1" id="KW-0560">Oxidoreductase</keyword>
<evidence type="ECO:0000259" key="3">
    <source>
        <dbReference type="Pfam" id="PF22725"/>
    </source>
</evidence>
<dbReference type="PANTHER" id="PTHR43818">
    <property type="entry name" value="BCDNA.GH03377"/>
    <property type="match status" value="1"/>
</dbReference>
<dbReference type="SUPFAM" id="SSF55347">
    <property type="entry name" value="Glyceraldehyde-3-phosphate dehydrogenase-like, C-terminal domain"/>
    <property type="match status" value="1"/>
</dbReference>
<evidence type="ECO:0000259" key="2">
    <source>
        <dbReference type="Pfam" id="PF01408"/>
    </source>
</evidence>
<organism evidence="4 5">
    <name type="scientific">Paenibacillus sedimenti</name>
    <dbReference type="NCBI Taxonomy" id="2770274"/>
    <lineage>
        <taxon>Bacteria</taxon>
        <taxon>Bacillati</taxon>
        <taxon>Bacillota</taxon>
        <taxon>Bacilli</taxon>
        <taxon>Bacillales</taxon>
        <taxon>Paenibacillaceae</taxon>
        <taxon>Paenibacillus</taxon>
    </lineage>
</organism>
<dbReference type="AlphaFoldDB" id="A0A926QMW2"/>
<evidence type="ECO:0000313" key="4">
    <source>
        <dbReference type="EMBL" id="MBD0384343.1"/>
    </source>
</evidence>
<comment type="caution">
    <text evidence="4">The sequence shown here is derived from an EMBL/GenBank/DDBJ whole genome shotgun (WGS) entry which is preliminary data.</text>
</comment>
<feature type="domain" description="Gfo/Idh/MocA-like oxidoreductase N-terminal" evidence="2">
    <location>
        <begin position="7"/>
        <end position="125"/>
    </location>
</feature>
<evidence type="ECO:0000313" key="5">
    <source>
        <dbReference type="Proteomes" id="UP000650466"/>
    </source>
</evidence>
<dbReference type="GO" id="GO:0000166">
    <property type="term" value="F:nucleotide binding"/>
    <property type="evidence" value="ECO:0007669"/>
    <property type="project" value="InterPro"/>
</dbReference>
<dbReference type="Pfam" id="PF01408">
    <property type="entry name" value="GFO_IDH_MocA"/>
    <property type="match status" value="1"/>
</dbReference>
<dbReference type="Proteomes" id="UP000650466">
    <property type="component" value="Unassembled WGS sequence"/>
</dbReference>
<evidence type="ECO:0000256" key="1">
    <source>
        <dbReference type="ARBA" id="ARBA00023002"/>
    </source>
</evidence>
<dbReference type="InterPro" id="IPR050463">
    <property type="entry name" value="Gfo/Idh/MocA_oxidrdct_glycsds"/>
</dbReference>
<keyword evidence="5" id="KW-1185">Reference proteome</keyword>
<dbReference type="PANTHER" id="PTHR43818:SF11">
    <property type="entry name" value="BCDNA.GH03377"/>
    <property type="match status" value="1"/>
</dbReference>